<keyword evidence="3" id="KW-1185">Reference proteome</keyword>
<dbReference type="Gene3D" id="2.120.10.30">
    <property type="entry name" value="TolB, C-terminal domain"/>
    <property type="match status" value="1"/>
</dbReference>
<evidence type="ECO:0000313" key="2">
    <source>
        <dbReference type="EMBL" id="KAJ4405578.1"/>
    </source>
</evidence>
<keyword evidence="1" id="KW-0732">Signal</keyword>
<gene>
    <name evidence="2" type="ORF">N0V91_005096</name>
</gene>
<organism evidence="2 3">
    <name type="scientific">Didymella pomorum</name>
    <dbReference type="NCBI Taxonomy" id="749634"/>
    <lineage>
        <taxon>Eukaryota</taxon>
        <taxon>Fungi</taxon>
        <taxon>Dikarya</taxon>
        <taxon>Ascomycota</taxon>
        <taxon>Pezizomycotina</taxon>
        <taxon>Dothideomycetes</taxon>
        <taxon>Pleosporomycetidae</taxon>
        <taxon>Pleosporales</taxon>
        <taxon>Pleosporineae</taxon>
        <taxon>Didymellaceae</taxon>
        <taxon>Didymella</taxon>
    </lineage>
</organism>
<evidence type="ECO:0000256" key="1">
    <source>
        <dbReference type="SAM" id="SignalP"/>
    </source>
</evidence>
<feature type="chain" id="PRO_5040931910" description="SMP-30/Gluconolactonase/LRE-like region domain-containing protein" evidence="1">
    <location>
        <begin position="22"/>
        <end position="361"/>
    </location>
</feature>
<sequence length="361" mass="36463">MRGLTLLANATCALFVSSAFAAPASCPAPAYSTNVNVSVSATSASTSSAPALSTVYQFPAGSGAWVENIAERANGQLLITRMFTPELWLIDPSSGSAQLLYSFPGANSVTGITPTGNADEFAVAVGNVDAATFTPEAGSWSTWKVSLKGTKATASLITKLPEAKFLNGMGFFHSGKAKGLLITDSVVGGIWAIDLATGASSLALQDDAMLAPAGATFAVGIDGFRIKGNSLYYTVFAGGVLRRLDVEFPTAAALAAGTATLKQVAVKELANTGGSFDDLDVAADGTVYVTTNPENTVVKVAAAGGRPTVVAGNIGSLDLAGASSALLSKVHNVLYVTTSGGVAAPVNGTLSEAGKIMKIVL</sequence>
<feature type="signal peptide" evidence="1">
    <location>
        <begin position="1"/>
        <end position="21"/>
    </location>
</feature>
<name>A0A9W8ZFT9_9PLEO</name>
<proteinExistence type="predicted"/>
<dbReference type="InterPro" id="IPR011042">
    <property type="entry name" value="6-blade_b-propeller_TolB-like"/>
</dbReference>
<dbReference type="Proteomes" id="UP001140510">
    <property type="component" value="Unassembled WGS sequence"/>
</dbReference>
<dbReference type="OrthoDB" id="9977941at2759"/>
<dbReference type="InterPro" id="IPR052998">
    <property type="entry name" value="Hetero-Diels-Alderase-like"/>
</dbReference>
<accession>A0A9W8ZFT9</accession>
<dbReference type="PANTHER" id="PTHR42060:SF1">
    <property type="entry name" value="NHL REPEAT-CONTAINING PROTEIN"/>
    <property type="match status" value="1"/>
</dbReference>
<evidence type="ECO:0000313" key="3">
    <source>
        <dbReference type="Proteomes" id="UP001140510"/>
    </source>
</evidence>
<comment type="caution">
    <text evidence="2">The sequence shown here is derived from an EMBL/GenBank/DDBJ whole genome shotgun (WGS) entry which is preliminary data.</text>
</comment>
<dbReference type="EMBL" id="JAPEVA010000033">
    <property type="protein sequence ID" value="KAJ4405578.1"/>
    <property type="molecule type" value="Genomic_DNA"/>
</dbReference>
<reference evidence="2" key="1">
    <citation type="submission" date="2022-10" db="EMBL/GenBank/DDBJ databases">
        <title>Tapping the CABI collections for fungal endophytes: first genome assemblies for Collariella, Neodidymelliopsis, Ascochyta clinopodiicola, Didymella pomorum, Didymosphaeria variabile, Neocosmospora piperis and Neocucurbitaria cava.</title>
        <authorList>
            <person name="Hill R."/>
        </authorList>
    </citation>
    <scope>NUCLEOTIDE SEQUENCE</scope>
    <source>
        <strain evidence="2">IMI 355091</strain>
    </source>
</reference>
<dbReference type="SUPFAM" id="SSF63829">
    <property type="entry name" value="Calcium-dependent phosphotriesterase"/>
    <property type="match status" value="1"/>
</dbReference>
<dbReference type="PANTHER" id="PTHR42060">
    <property type="entry name" value="NHL REPEAT-CONTAINING PROTEIN-RELATED"/>
    <property type="match status" value="1"/>
</dbReference>
<dbReference type="AlphaFoldDB" id="A0A9W8ZFT9"/>
<evidence type="ECO:0008006" key="4">
    <source>
        <dbReference type="Google" id="ProtNLM"/>
    </source>
</evidence>
<protein>
    <recommendedName>
        <fullName evidence="4">SMP-30/Gluconolactonase/LRE-like region domain-containing protein</fullName>
    </recommendedName>
</protein>